<dbReference type="EMBL" id="MU155140">
    <property type="protein sequence ID" value="KAF9484807.1"/>
    <property type="molecule type" value="Genomic_DNA"/>
</dbReference>
<keyword evidence="1" id="KW-0812">Transmembrane</keyword>
<evidence type="ECO:0000256" key="1">
    <source>
        <dbReference type="SAM" id="Phobius"/>
    </source>
</evidence>
<gene>
    <name evidence="2" type="ORF">BDN70DRAFT_872054</name>
</gene>
<keyword evidence="3" id="KW-1185">Reference proteome</keyword>
<accession>A0A9P6CZ50</accession>
<keyword evidence="1" id="KW-0472">Membrane</keyword>
<sequence length="359" mass="40570">MEHNSDGSSNNNAGSAAAMASYRPSSIVLVPLFYWTLMLIVLDIMLLRKSWNTTLFTSYTDPLIISLVLLSNLYFISQAVMQRFAPISETRQALRRGRFLTLCILSAAVHARLWWRSSDDVRFKKMFFRQAMLAGECALMMMFIAIRYSVDVYMIGVEGELASDRKLKEHVSTPDPSVDETSTLLQIELTCKNGVDPQPDTVNLHSNLGIPLYRPSILLNLTLIILSTTKVVLEIIDDIGDPCVSIVQGSTYSFSIVVNGYLLVRSLQSSHTQTLKHATEVSRFAFDLIPLSFGMRALFFYIYWTGSIPLLHSVPGSVELVLIIYVAIRYMRSVYSERRRRIRSGIEICGAEPHFLQYV</sequence>
<comment type="caution">
    <text evidence="2">The sequence shown here is derived from an EMBL/GenBank/DDBJ whole genome shotgun (WGS) entry which is preliminary data.</text>
</comment>
<evidence type="ECO:0000313" key="3">
    <source>
        <dbReference type="Proteomes" id="UP000807469"/>
    </source>
</evidence>
<organism evidence="2 3">
    <name type="scientific">Pholiota conissans</name>
    <dbReference type="NCBI Taxonomy" id="109636"/>
    <lineage>
        <taxon>Eukaryota</taxon>
        <taxon>Fungi</taxon>
        <taxon>Dikarya</taxon>
        <taxon>Basidiomycota</taxon>
        <taxon>Agaricomycotina</taxon>
        <taxon>Agaricomycetes</taxon>
        <taxon>Agaricomycetidae</taxon>
        <taxon>Agaricales</taxon>
        <taxon>Agaricineae</taxon>
        <taxon>Strophariaceae</taxon>
        <taxon>Pholiota</taxon>
    </lineage>
</organism>
<evidence type="ECO:0000313" key="2">
    <source>
        <dbReference type="EMBL" id="KAF9484807.1"/>
    </source>
</evidence>
<feature type="transmembrane region" description="Helical" evidence="1">
    <location>
        <begin position="59"/>
        <end position="76"/>
    </location>
</feature>
<reference evidence="2" key="1">
    <citation type="submission" date="2020-11" db="EMBL/GenBank/DDBJ databases">
        <authorList>
            <consortium name="DOE Joint Genome Institute"/>
            <person name="Ahrendt S."/>
            <person name="Riley R."/>
            <person name="Andreopoulos W."/>
            <person name="Labutti K."/>
            <person name="Pangilinan J."/>
            <person name="Ruiz-Duenas F.J."/>
            <person name="Barrasa J.M."/>
            <person name="Sanchez-Garcia M."/>
            <person name="Camarero S."/>
            <person name="Miyauchi S."/>
            <person name="Serrano A."/>
            <person name="Linde D."/>
            <person name="Babiker R."/>
            <person name="Drula E."/>
            <person name="Ayuso-Fernandez I."/>
            <person name="Pacheco R."/>
            <person name="Padilla G."/>
            <person name="Ferreira P."/>
            <person name="Barriuso J."/>
            <person name="Kellner H."/>
            <person name="Castanera R."/>
            <person name="Alfaro M."/>
            <person name="Ramirez L."/>
            <person name="Pisabarro A.G."/>
            <person name="Kuo A."/>
            <person name="Tritt A."/>
            <person name="Lipzen A."/>
            <person name="He G."/>
            <person name="Yan M."/>
            <person name="Ng V."/>
            <person name="Cullen D."/>
            <person name="Martin F."/>
            <person name="Rosso M.-N."/>
            <person name="Henrissat B."/>
            <person name="Hibbett D."/>
            <person name="Martinez A.T."/>
            <person name="Grigoriev I.V."/>
        </authorList>
    </citation>
    <scope>NUCLEOTIDE SEQUENCE</scope>
    <source>
        <strain evidence="2">CIRM-BRFM 674</strain>
    </source>
</reference>
<feature type="transmembrane region" description="Helical" evidence="1">
    <location>
        <begin position="127"/>
        <end position="146"/>
    </location>
</feature>
<proteinExistence type="predicted"/>
<dbReference type="AlphaFoldDB" id="A0A9P6CZ50"/>
<feature type="transmembrane region" description="Helical" evidence="1">
    <location>
        <begin position="310"/>
        <end position="331"/>
    </location>
</feature>
<dbReference type="Proteomes" id="UP000807469">
    <property type="component" value="Unassembled WGS sequence"/>
</dbReference>
<feature type="transmembrane region" description="Helical" evidence="1">
    <location>
        <begin position="27"/>
        <end position="47"/>
    </location>
</feature>
<protein>
    <recommendedName>
        <fullName evidence="4">Transmembrane protein</fullName>
    </recommendedName>
</protein>
<feature type="transmembrane region" description="Helical" evidence="1">
    <location>
        <begin position="97"/>
        <end position="115"/>
    </location>
</feature>
<keyword evidence="1" id="KW-1133">Transmembrane helix</keyword>
<name>A0A9P6CZ50_9AGAR</name>
<evidence type="ECO:0008006" key="4">
    <source>
        <dbReference type="Google" id="ProtNLM"/>
    </source>
</evidence>
<feature type="transmembrane region" description="Helical" evidence="1">
    <location>
        <begin position="284"/>
        <end position="304"/>
    </location>
</feature>